<comment type="caution">
    <text evidence="2">The sequence shown here is derived from an EMBL/GenBank/DDBJ whole genome shotgun (WGS) entry which is preliminary data.</text>
</comment>
<sequence length="168" mass="18552">MRGKAFVIQTICDFSTQMAQDKRAGCLRTHMGIKTSPSRDVEGHRESQRVERNFEERNTGSTQVSPSLSFPLTCIAVLAAPLAPSPTFQPQQELLSVKYVRYANNPRLPDIQVIDGIFIKVRRNSSRPGILNTPDSLFHLDKGLCTNTVCPTITVLSLKLRSGPDGAL</sequence>
<reference evidence="2" key="1">
    <citation type="submission" date="2023-08" db="EMBL/GenBank/DDBJ databases">
        <title>Chromosome-level Genome Assembly of mud carp (Cirrhinus molitorella).</title>
        <authorList>
            <person name="Liu H."/>
        </authorList>
    </citation>
    <scope>NUCLEOTIDE SEQUENCE</scope>
    <source>
        <strain evidence="2">Prfri</strain>
        <tissue evidence="2">Muscle</tissue>
    </source>
</reference>
<evidence type="ECO:0000313" key="3">
    <source>
        <dbReference type="Proteomes" id="UP001187343"/>
    </source>
</evidence>
<dbReference type="AlphaFoldDB" id="A0AA88NUU1"/>
<evidence type="ECO:0000313" key="2">
    <source>
        <dbReference type="EMBL" id="KAK2867452.1"/>
    </source>
</evidence>
<keyword evidence="3" id="KW-1185">Reference proteome</keyword>
<protein>
    <submittedName>
        <fullName evidence="2">Uncharacterized protein</fullName>
    </submittedName>
</protein>
<feature type="region of interest" description="Disordered" evidence="1">
    <location>
        <begin position="33"/>
        <end position="62"/>
    </location>
</feature>
<evidence type="ECO:0000256" key="1">
    <source>
        <dbReference type="SAM" id="MobiDB-lite"/>
    </source>
</evidence>
<feature type="compositionally biased region" description="Basic and acidic residues" evidence="1">
    <location>
        <begin position="37"/>
        <end position="58"/>
    </location>
</feature>
<gene>
    <name evidence="2" type="ORF">Q8A67_025569</name>
</gene>
<proteinExistence type="predicted"/>
<accession>A0AA88NUU1</accession>
<organism evidence="2 3">
    <name type="scientific">Cirrhinus molitorella</name>
    <name type="common">mud carp</name>
    <dbReference type="NCBI Taxonomy" id="172907"/>
    <lineage>
        <taxon>Eukaryota</taxon>
        <taxon>Metazoa</taxon>
        <taxon>Chordata</taxon>
        <taxon>Craniata</taxon>
        <taxon>Vertebrata</taxon>
        <taxon>Euteleostomi</taxon>
        <taxon>Actinopterygii</taxon>
        <taxon>Neopterygii</taxon>
        <taxon>Teleostei</taxon>
        <taxon>Ostariophysi</taxon>
        <taxon>Cypriniformes</taxon>
        <taxon>Cyprinidae</taxon>
        <taxon>Labeoninae</taxon>
        <taxon>Labeonini</taxon>
        <taxon>Cirrhinus</taxon>
    </lineage>
</organism>
<name>A0AA88NUU1_9TELE</name>
<dbReference type="Proteomes" id="UP001187343">
    <property type="component" value="Unassembled WGS sequence"/>
</dbReference>
<dbReference type="EMBL" id="JAUYZG010000025">
    <property type="protein sequence ID" value="KAK2867452.1"/>
    <property type="molecule type" value="Genomic_DNA"/>
</dbReference>